<dbReference type="EMBL" id="JANJYJ010000001">
    <property type="protein sequence ID" value="KAK3230169.1"/>
    <property type="molecule type" value="Genomic_DNA"/>
</dbReference>
<evidence type="ECO:0000313" key="2">
    <source>
        <dbReference type="Proteomes" id="UP001281410"/>
    </source>
</evidence>
<evidence type="ECO:0000313" key="1">
    <source>
        <dbReference type="EMBL" id="KAK3230169.1"/>
    </source>
</evidence>
<dbReference type="Proteomes" id="UP001281410">
    <property type="component" value="Unassembled WGS sequence"/>
</dbReference>
<dbReference type="AlphaFoldDB" id="A0AAE0EJB4"/>
<protein>
    <submittedName>
        <fullName evidence="1">Uncharacterized protein</fullName>
    </submittedName>
</protein>
<accession>A0AAE0EJB4</accession>
<reference evidence="1" key="1">
    <citation type="journal article" date="2023" name="Plant J.">
        <title>Genome sequences and population genomics provide insights into the demographic history, inbreeding, and mutation load of two 'living fossil' tree species of Dipteronia.</title>
        <authorList>
            <person name="Feng Y."/>
            <person name="Comes H.P."/>
            <person name="Chen J."/>
            <person name="Zhu S."/>
            <person name="Lu R."/>
            <person name="Zhang X."/>
            <person name="Li P."/>
            <person name="Qiu J."/>
            <person name="Olsen K.M."/>
            <person name="Qiu Y."/>
        </authorList>
    </citation>
    <scope>NUCLEOTIDE SEQUENCE</scope>
    <source>
        <strain evidence="1">NBL</strain>
    </source>
</reference>
<proteinExistence type="predicted"/>
<gene>
    <name evidence="1" type="ORF">Dsin_002050</name>
</gene>
<name>A0AAE0EJB4_9ROSI</name>
<keyword evidence="2" id="KW-1185">Reference proteome</keyword>
<comment type="caution">
    <text evidence="1">The sequence shown here is derived from an EMBL/GenBank/DDBJ whole genome shotgun (WGS) entry which is preliminary data.</text>
</comment>
<sequence>MSSIQAYKEIIQKFFSTPTFCRSSLSPTELHHRQNSHLTYSNHQAELFLSGQRAIWNPSWGAVAIYGAILMSGVTLPLQPFITRFLAEAGITSDQLSPNSYRVLMSLWHLWKQIGAKYPQPHKKSLTSILWDHKGFIWGFPTSNKYWKNNWFFVQGEWGETVVADPRQELARNSVPRHFYSPELWNQTPTTLTEDQAKNVVKAAQTTWEARDRCILFTEKDLLDLGLSPPISS</sequence>
<organism evidence="1 2">
    <name type="scientific">Dipteronia sinensis</name>
    <dbReference type="NCBI Taxonomy" id="43782"/>
    <lineage>
        <taxon>Eukaryota</taxon>
        <taxon>Viridiplantae</taxon>
        <taxon>Streptophyta</taxon>
        <taxon>Embryophyta</taxon>
        <taxon>Tracheophyta</taxon>
        <taxon>Spermatophyta</taxon>
        <taxon>Magnoliopsida</taxon>
        <taxon>eudicotyledons</taxon>
        <taxon>Gunneridae</taxon>
        <taxon>Pentapetalae</taxon>
        <taxon>rosids</taxon>
        <taxon>malvids</taxon>
        <taxon>Sapindales</taxon>
        <taxon>Sapindaceae</taxon>
        <taxon>Hippocastanoideae</taxon>
        <taxon>Acereae</taxon>
        <taxon>Dipteronia</taxon>
    </lineage>
</organism>